<gene>
    <name evidence="7" type="ORF">BET10_14655</name>
</gene>
<proteinExistence type="inferred from homology"/>
<dbReference type="GO" id="GO:0009279">
    <property type="term" value="C:cell outer membrane"/>
    <property type="evidence" value="ECO:0007669"/>
    <property type="project" value="UniProtKB-SubCell"/>
</dbReference>
<keyword evidence="5" id="KW-0998">Cell outer membrane</keyword>
<dbReference type="AlphaFoldDB" id="A0A1S1MNM4"/>
<keyword evidence="3 6" id="KW-0732">Signal</keyword>
<evidence type="ECO:0000256" key="6">
    <source>
        <dbReference type="SAM" id="SignalP"/>
    </source>
</evidence>
<dbReference type="PANTHER" id="PTHR38776:SF1">
    <property type="entry name" value="MLTA-INTERACTING PROTEIN-RELATED"/>
    <property type="match status" value="1"/>
</dbReference>
<dbReference type="RefSeq" id="WP_070985985.1">
    <property type="nucleotide sequence ID" value="NZ_MKJU01000027.1"/>
</dbReference>
<dbReference type="PANTHER" id="PTHR38776">
    <property type="entry name" value="MLTA-INTERACTING PROTEIN-RELATED"/>
    <property type="match status" value="1"/>
</dbReference>
<accession>A0A1S1MNM4</accession>
<evidence type="ECO:0008006" key="9">
    <source>
        <dbReference type="Google" id="ProtNLM"/>
    </source>
</evidence>
<name>A0A1S1MNM4_9GAMM</name>
<dbReference type="InterPro" id="IPR010583">
    <property type="entry name" value="MipA"/>
</dbReference>
<dbReference type="OrthoDB" id="8562138at2"/>
<evidence type="ECO:0000256" key="2">
    <source>
        <dbReference type="ARBA" id="ARBA00005722"/>
    </source>
</evidence>
<comment type="caution">
    <text evidence="7">The sequence shown here is derived from an EMBL/GenBank/DDBJ whole genome shotgun (WGS) entry which is preliminary data.</text>
</comment>
<comment type="subcellular location">
    <subcellularLocation>
        <location evidence="1">Cell outer membrane</location>
    </subcellularLocation>
</comment>
<dbReference type="EMBL" id="MKJU01000027">
    <property type="protein sequence ID" value="OHU90016.1"/>
    <property type="molecule type" value="Genomic_DNA"/>
</dbReference>
<dbReference type="STRING" id="1859457.BET10_14655"/>
<keyword evidence="8" id="KW-1185">Reference proteome</keyword>
<evidence type="ECO:0000256" key="3">
    <source>
        <dbReference type="ARBA" id="ARBA00022729"/>
    </source>
</evidence>
<evidence type="ECO:0000313" key="8">
    <source>
        <dbReference type="Proteomes" id="UP000179786"/>
    </source>
</evidence>
<comment type="similarity">
    <text evidence="2">Belongs to the MipA/OmpV family.</text>
</comment>
<evidence type="ECO:0000256" key="1">
    <source>
        <dbReference type="ARBA" id="ARBA00004442"/>
    </source>
</evidence>
<evidence type="ECO:0000256" key="5">
    <source>
        <dbReference type="ARBA" id="ARBA00023237"/>
    </source>
</evidence>
<organism evidence="7 8">
    <name type="scientific">Pseudoalteromonas amylolytica</name>
    <dbReference type="NCBI Taxonomy" id="1859457"/>
    <lineage>
        <taxon>Bacteria</taxon>
        <taxon>Pseudomonadati</taxon>
        <taxon>Pseudomonadota</taxon>
        <taxon>Gammaproteobacteria</taxon>
        <taxon>Alteromonadales</taxon>
        <taxon>Pseudoalteromonadaceae</taxon>
        <taxon>Pseudoalteromonas</taxon>
    </lineage>
</organism>
<dbReference type="Pfam" id="PF06629">
    <property type="entry name" value="MipA"/>
    <property type="match status" value="1"/>
</dbReference>
<evidence type="ECO:0000313" key="7">
    <source>
        <dbReference type="EMBL" id="OHU90016.1"/>
    </source>
</evidence>
<keyword evidence="4" id="KW-0472">Membrane</keyword>
<feature type="signal peptide" evidence="6">
    <location>
        <begin position="1"/>
        <end position="19"/>
    </location>
</feature>
<reference evidence="7 8" key="1">
    <citation type="submission" date="2016-09" db="EMBL/GenBank/DDBJ databases">
        <title>Pseudoalteromonas amylolytica sp. nov., isolated from the surface seawater.</title>
        <authorList>
            <person name="Wu Y.-H."/>
            <person name="Cheng H."/>
            <person name="Jin X.-B."/>
            <person name="Wang C.-S."/>
            <person name="Xu X.-W."/>
        </authorList>
    </citation>
    <scope>NUCLEOTIDE SEQUENCE [LARGE SCALE GENOMIC DNA]</scope>
    <source>
        <strain evidence="7 8">JW1</strain>
    </source>
</reference>
<dbReference type="Proteomes" id="UP000179786">
    <property type="component" value="Unassembled WGS sequence"/>
</dbReference>
<sequence>MFRGLFLSTLVLACSGAIAQPKANNKEFSWGVGIAAIAQDQGYIDIGNETILVPVLAIQYGNFSLLGPRANYKIIDTDNYEISLTGHLRLDGYEADDADFYAGMEDRDMSFDMGVSAELDTDFGEFGLELIHDLTSTHEGYEVSVSFGTPIRFEKGTVKPYISASYESEDLVDYYYGVSATEARINRPLYQGDGSVSYEIGVSSDWFFGKHHMLKADVSYTSYASEIKDSPLIDKSGYAQIILGYVYVF</sequence>
<feature type="chain" id="PRO_5010211160" description="Structural protein MipA" evidence="6">
    <location>
        <begin position="20"/>
        <end position="249"/>
    </location>
</feature>
<protein>
    <recommendedName>
        <fullName evidence="9">Structural protein MipA</fullName>
    </recommendedName>
</protein>
<evidence type="ECO:0000256" key="4">
    <source>
        <dbReference type="ARBA" id="ARBA00023136"/>
    </source>
</evidence>